<dbReference type="RefSeq" id="WP_119173958.1">
    <property type="nucleotide sequence ID" value="NZ_CP032184.1"/>
</dbReference>
<sequence>MSQIEQTKVIGDRIRAVIGNEEAPTPNTSENISRNRLLRVKTGLCHVLTEVIPAIPHCDARDELVAWIFEIHTIAAAEECQMKTEVTA</sequence>
<dbReference type="EMBL" id="CP032184">
    <property type="protein sequence ID" value="AXZ46909.1"/>
    <property type="molecule type" value="Genomic_DNA"/>
</dbReference>
<protein>
    <submittedName>
        <fullName evidence="1">Transcriptional regulator</fullName>
    </submittedName>
</protein>
<organism evidence="1 2">
    <name type="scientific">Citrobacter freundii</name>
    <dbReference type="NCBI Taxonomy" id="546"/>
    <lineage>
        <taxon>Bacteria</taxon>
        <taxon>Pseudomonadati</taxon>
        <taxon>Pseudomonadota</taxon>
        <taxon>Gammaproteobacteria</taxon>
        <taxon>Enterobacterales</taxon>
        <taxon>Enterobacteriaceae</taxon>
        <taxon>Citrobacter</taxon>
        <taxon>Citrobacter freundii complex</taxon>
    </lineage>
</organism>
<gene>
    <name evidence="1" type="ORF">AM363_08060</name>
</gene>
<proteinExistence type="predicted"/>
<evidence type="ECO:0000313" key="2">
    <source>
        <dbReference type="Proteomes" id="UP000263627"/>
    </source>
</evidence>
<accession>A0AB33GXR6</accession>
<reference evidence="1 2" key="1">
    <citation type="submission" date="2018-09" db="EMBL/GenBank/DDBJ databases">
        <title>Whole genome sequencing of Citrobacter freundii AR_0116.</title>
        <authorList>
            <person name="Conlan S."/>
            <person name="Thomas P.J."/>
            <person name="Mullikin J."/>
            <person name="Frank K.M."/>
            <person name="Segre J.A."/>
        </authorList>
    </citation>
    <scope>NUCLEOTIDE SEQUENCE [LARGE SCALE GENOMIC DNA]</scope>
    <source>
        <strain evidence="1 2">AR_0116</strain>
    </source>
</reference>
<evidence type="ECO:0000313" key="1">
    <source>
        <dbReference type="EMBL" id="AXZ46909.1"/>
    </source>
</evidence>
<name>A0AB33GXR6_CITFR</name>
<dbReference type="Proteomes" id="UP000263627">
    <property type="component" value="Chromosome"/>
</dbReference>
<dbReference type="AlphaFoldDB" id="A0AB33GXR6"/>